<name>A0A1A8QI45_9TELE</name>
<accession>A0A1A8QI45</accession>
<proteinExistence type="predicted"/>
<reference evidence="1" key="2">
    <citation type="submission" date="2016-06" db="EMBL/GenBank/DDBJ databases">
        <title>The genome of a short-lived fish provides insights into sex chromosome evolution and the genetic control of aging.</title>
        <authorList>
            <person name="Reichwald K."/>
            <person name="Felder M."/>
            <person name="Petzold A."/>
            <person name="Koch P."/>
            <person name="Groth M."/>
            <person name="Platzer M."/>
        </authorList>
    </citation>
    <scope>NUCLEOTIDE SEQUENCE</scope>
    <source>
        <tissue evidence="1">Brain</tissue>
    </source>
</reference>
<dbReference type="AlphaFoldDB" id="A0A1A8QI45"/>
<protein>
    <submittedName>
        <fullName evidence="1">PAX interacting (With transcription-activation domain) protein 1</fullName>
    </submittedName>
</protein>
<dbReference type="EMBL" id="HAEI01005372">
    <property type="protein sequence ID" value="SBR92993.1"/>
    <property type="molecule type" value="Transcribed_RNA"/>
</dbReference>
<reference evidence="1" key="1">
    <citation type="submission" date="2016-05" db="EMBL/GenBank/DDBJ databases">
        <authorList>
            <person name="Lavstsen T."/>
            <person name="Jespersen J.S."/>
        </authorList>
    </citation>
    <scope>NUCLEOTIDE SEQUENCE</scope>
    <source>
        <tissue evidence="1">Brain</tissue>
    </source>
</reference>
<organism evidence="1">
    <name type="scientific">Nothobranchius rachovii</name>
    <name type="common">bluefin notho</name>
    <dbReference type="NCBI Taxonomy" id="451742"/>
    <lineage>
        <taxon>Eukaryota</taxon>
        <taxon>Metazoa</taxon>
        <taxon>Chordata</taxon>
        <taxon>Craniata</taxon>
        <taxon>Vertebrata</taxon>
        <taxon>Euteleostomi</taxon>
        <taxon>Actinopterygii</taxon>
        <taxon>Neopterygii</taxon>
        <taxon>Teleostei</taxon>
        <taxon>Neoteleostei</taxon>
        <taxon>Acanthomorphata</taxon>
        <taxon>Ovalentaria</taxon>
        <taxon>Atherinomorphae</taxon>
        <taxon>Cyprinodontiformes</taxon>
        <taxon>Nothobranchiidae</taxon>
        <taxon>Nothobranchius</taxon>
    </lineage>
</organism>
<feature type="non-terminal residue" evidence="1">
    <location>
        <position position="1"/>
    </location>
</feature>
<evidence type="ECO:0000313" key="1">
    <source>
        <dbReference type="EMBL" id="SBR92993.1"/>
    </source>
</evidence>
<sequence length="60" mass="6395">PCGVMRVLFIYKSNTAHVPCLCSGPAFVLSHILRKRVNTTEPCGEGLSPPGLAEANLTKV</sequence>
<gene>
    <name evidence="1" type="primary">PAXIP1</name>
</gene>